<dbReference type="KEGG" id="hprf:HLPR_17200"/>
<dbReference type="Proteomes" id="UP001321786">
    <property type="component" value="Chromosome"/>
</dbReference>
<sequence length="491" mass="55266">MEVQKIYIETYIGKGIPNFKIVGLPDKIVNESRERIISACRMLKIQFPYKKIVVNLVPADLRKDGSHLDLPIFVSILLSESFSGLYSSLLDTAFIGEINLNGSVVNVKGILPLIIKLKEEGINKFVIPLLNMEEANLIENVLLLGISSILEIDFTKELIFEKSVGMNNKNIVKCMYDYDFKDVLSQEALKRVVQIAACGRHNILLLGEPGIGKTMVAKRVVTILPKMNYDEIISNAKIFSLLDSKFSLETIAKRPVRMPHSSVTKLSMIGGGKKIVPGEITLANNGILLLDEILEYKKEVLESLRIPIEDKCISLSRLASKITFLSDFLLVATSNPCPCGHLGSDNECTCSEREIKKYKSKLSGPMLDRIDIQYMIYKSSRESFNNKNYSKSSNELYSEISKALLIQQNRFSRKKYNGNMTSKEVEEYCVLNENAKIMFDKYIKFAKCSFRSINKILKISRTIADIDGEELINELHISEAISLRNFDGVGG</sequence>
<dbReference type="GO" id="GO:0005524">
    <property type="term" value="F:ATP binding"/>
    <property type="evidence" value="ECO:0007669"/>
    <property type="project" value="InterPro"/>
</dbReference>
<name>A0AAU9EDE9_9FIRM</name>
<dbReference type="Pfam" id="PF01078">
    <property type="entry name" value="Mg_chelatase"/>
    <property type="match status" value="1"/>
</dbReference>
<dbReference type="NCBIfam" id="TIGR00368">
    <property type="entry name" value="YifB family Mg chelatase-like AAA ATPase"/>
    <property type="match status" value="1"/>
</dbReference>
<evidence type="ECO:0000313" key="4">
    <source>
        <dbReference type="Proteomes" id="UP001321786"/>
    </source>
</evidence>
<reference evidence="3 4" key="1">
    <citation type="submission" date="2023-08" db="EMBL/GenBank/DDBJ databases">
        <title>Helicovermis profunda gen. nov., sp. nov., a novel mesophilic, fermentative bacterium within the Bacillota from a deep-sea hydrothermal vent chimney.</title>
        <authorList>
            <person name="Miyazaki U."/>
            <person name="Mizutani D."/>
            <person name="Hashimoto Y."/>
            <person name="Tame A."/>
            <person name="Sawayama S."/>
            <person name="Miyazaki J."/>
            <person name="Takai K."/>
            <person name="Nakagawa S."/>
        </authorList>
    </citation>
    <scope>NUCLEOTIDE SEQUENCE [LARGE SCALE GENOMIC DNA]</scope>
    <source>
        <strain evidence="3 4">S502</strain>
    </source>
</reference>
<dbReference type="SUPFAM" id="SSF52540">
    <property type="entry name" value="P-loop containing nucleoside triphosphate hydrolases"/>
    <property type="match status" value="1"/>
</dbReference>
<dbReference type="InterPro" id="IPR003593">
    <property type="entry name" value="AAA+_ATPase"/>
</dbReference>
<dbReference type="Pfam" id="PF13335">
    <property type="entry name" value="Mg_chelatase_C"/>
    <property type="match status" value="1"/>
</dbReference>
<dbReference type="InterPro" id="IPR004482">
    <property type="entry name" value="Mg_chelat-rel"/>
</dbReference>
<dbReference type="InterPro" id="IPR025943">
    <property type="entry name" value="Sigma_54_int_dom_ATP-bd_2"/>
</dbReference>
<protein>
    <submittedName>
        <fullName evidence="3">YifB family Mg chelatase-like AAA ATPase</fullName>
    </submittedName>
</protein>
<dbReference type="PANTHER" id="PTHR32039">
    <property type="entry name" value="MAGNESIUM-CHELATASE SUBUNIT CHLI"/>
    <property type="match status" value="1"/>
</dbReference>
<dbReference type="InterPro" id="IPR045006">
    <property type="entry name" value="CHLI-like"/>
</dbReference>
<dbReference type="InterPro" id="IPR027417">
    <property type="entry name" value="P-loop_NTPase"/>
</dbReference>
<dbReference type="InterPro" id="IPR000523">
    <property type="entry name" value="Mg_chelatse_chII-like_cat_dom"/>
</dbReference>
<dbReference type="Gene3D" id="3.40.50.300">
    <property type="entry name" value="P-loop containing nucleotide triphosphate hydrolases"/>
    <property type="match status" value="1"/>
</dbReference>
<dbReference type="RefSeq" id="WP_338535027.1">
    <property type="nucleotide sequence ID" value="NZ_AP028654.1"/>
</dbReference>
<dbReference type="InterPro" id="IPR020568">
    <property type="entry name" value="Ribosomal_Su5_D2-typ_SF"/>
</dbReference>
<comment type="similarity">
    <text evidence="1">Belongs to the Mg-chelatase subunits D/I family. ComM subfamily.</text>
</comment>
<dbReference type="SMART" id="SM00382">
    <property type="entry name" value="AAA"/>
    <property type="match status" value="1"/>
</dbReference>
<evidence type="ECO:0000256" key="1">
    <source>
        <dbReference type="ARBA" id="ARBA00006354"/>
    </source>
</evidence>
<organism evidence="3 4">
    <name type="scientific">Helicovermis profundi</name>
    <dbReference type="NCBI Taxonomy" id="3065157"/>
    <lineage>
        <taxon>Bacteria</taxon>
        <taxon>Bacillati</taxon>
        <taxon>Bacillota</taxon>
        <taxon>Clostridia</taxon>
        <taxon>Helicovermis</taxon>
    </lineage>
</organism>
<dbReference type="InterPro" id="IPR014721">
    <property type="entry name" value="Ribsml_uS5_D2-typ_fold_subgr"/>
</dbReference>
<evidence type="ECO:0000259" key="2">
    <source>
        <dbReference type="SMART" id="SM00382"/>
    </source>
</evidence>
<dbReference type="PROSITE" id="PS00676">
    <property type="entry name" value="SIGMA54_INTERACT_2"/>
    <property type="match status" value="1"/>
</dbReference>
<accession>A0AAU9EDE9</accession>
<dbReference type="SUPFAM" id="SSF54211">
    <property type="entry name" value="Ribosomal protein S5 domain 2-like"/>
    <property type="match status" value="1"/>
</dbReference>
<dbReference type="AlphaFoldDB" id="A0AAU9EDE9"/>
<dbReference type="EMBL" id="AP028654">
    <property type="protein sequence ID" value="BEP29389.1"/>
    <property type="molecule type" value="Genomic_DNA"/>
</dbReference>
<keyword evidence="4" id="KW-1185">Reference proteome</keyword>
<dbReference type="Pfam" id="PF13541">
    <property type="entry name" value="ChlI"/>
    <property type="match status" value="1"/>
</dbReference>
<proteinExistence type="inferred from homology"/>
<dbReference type="Gene3D" id="3.30.230.10">
    <property type="match status" value="1"/>
</dbReference>
<dbReference type="InterPro" id="IPR025158">
    <property type="entry name" value="Mg_chelat-rel_C"/>
</dbReference>
<gene>
    <name evidence="3" type="ORF">HLPR_17200</name>
</gene>
<evidence type="ECO:0000313" key="3">
    <source>
        <dbReference type="EMBL" id="BEP29389.1"/>
    </source>
</evidence>
<feature type="domain" description="AAA+ ATPase" evidence="2">
    <location>
        <begin position="199"/>
        <end position="380"/>
    </location>
</feature>
<dbReference type="PANTHER" id="PTHR32039:SF7">
    <property type="entry name" value="COMPETENCE PROTEIN COMM"/>
    <property type="match status" value="1"/>
</dbReference>